<evidence type="ECO:0000256" key="2">
    <source>
        <dbReference type="ARBA" id="ARBA00022475"/>
    </source>
</evidence>
<gene>
    <name evidence="8" type="ORF">IMZ38_00040</name>
</gene>
<feature type="transmembrane region" description="Helical" evidence="6">
    <location>
        <begin position="462"/>
        <end position="483"/>
    </location>
</feature>
<proteinExistence type="predicted"/>
<dbReference type="OrthoDB" id="19089at2157"/>
<evidence type="ECO:0000256" key="6">
    <source>
        <dbReference type="SAM" id="Phobius"/>
    </source>
</evidence>
<feature type="transmembrane region" description="Helical" evidence="6">
    <location>
        <begin position="60"/>
        <end position="78"/>
    </location>
</feature>
<feature type="domain" description="NADH:quinone oxidoreductase/Mrp antiporter transmembrane" evidence="7">
    <location>
        <begin position="112"/>
        <end position="385"/>
    </location>
</feature>
<keyword evidence="2" id="KW-1003">Cell membrane</keyword>
<feature type="transmembrane region" description="Helical" evidence="6">
    <location>
        <begin position="248"/>
        <end position="266"/>
    </location>
</feature>
<feature type="transmembrane region" description="Helical" evidence="6">
    <location>
        <begin position="138"/>
        <end position="160"/>
    </location>
</feature>
<organism evidence="8 9">
    <name type="scientific">Thermosphaera chiliense</name>
    <dbReference type="NCBI Taxonomy" id="3402707"/>
    <lineage>
        <taxon>Archaea</taxon>
        <taxon>Thermoproteota</taxon>
        <taxon>Thermoprotei</taxon>
        <taxon>Desulfurococcales</taxon>
        <taxon>Desulfurococcaceae</taxon>
        <taxon>Thermosphaera</taxon>
    </lineage>
</organism>
<reference evidence="8 9" key="1">
    <citation type="submission" date="2020-10" db="EMBL/GenBank/DDBJ databases">
        <title>Complete genome sequence of Thermosphaera aggregans strain 3507.</title>
        <authorList>
            <person name="Zayulina K.S."/>
            <person name="Elcheninov A.G."/>
            <person name="Toshchakov S.V."/>
            <person name="Kublanov I.V."/>
            <person name="Kochetkova T.V."/>
        </authorList>
    </citation>
    <scope>NUCLEOTIDE SEQUENCE [LARGE SCALE GENOMIC DNA]</scope>
    <source>
        <strain evidence="8 9">3507</strain>
    </source>
</reference>
<dbReference type="GO" id="GO:0008137">
    <property type="term" value="F:NADH dehydrogenase (ubiquinone) activity"/>
    <property type="evidence" value="ECO:0007669"/>
    <property type="project" value="InterPro"/>
</dbReference>
<feature type="transmembrane region" description="Helical" evidence="6">
    <location>
        <begin position="398"/>
        <end position="417"/>
    </location>
</feature>
<keyword evidence="5 6" id="KW-0472">Membrane</keyword>
<feature type="transmembrane region" description="Helical" evidence="6">
    <location>
        <begin position="371"/>
        <end position="392"/>
    </location>
</feature>
<evidence type="ECO:0000259" key="7">
    <source>
        <dbReference type="Pfam" id="PF00361"/>
    </source>
</evidence>
<dbReference type="GO" id="GO:0005886">
    <property type="term" value="C:plasma membrane"/>
    <property type="evidence" value="ECO:0007669"/>
    <property type="project" value="UniProtKB-SubCell"/>
</dbReference>
<dbReference type="InterPro" id="IPR050586">
    <property type="entry name" value="CPA3_Na-H_Antiporter_D"/>
</dbReference>
<feature type="transmembrane region" description="Helical" evidence="6">
    <location>
        <begin position="306"/>
        <end position="329"/>
    </location>
</feature>
<dbReference type="Pfam" id="PF00361">
    <property type="entry name" value="Proton_antipo_M"/>
    <property type="match status" value="1"/>
</dbReference>
<evidence type="ECO:0000256" key="5">
    <source>
        <dbReference type="ARBA" id="ARBA00023136"/>
    </source>
</evidence>
<evidence type="ECO:0000256" key="3">
    <source>
        <dbReference type="ARBA" id="ARBA00022692"/>
    </source>
</evidence>
<keyword evidence="4 6" id="KW-1133">Transmembrane helix</keyword>
<dbReference type="EMBL" id="CP063144">
    <property type="protein sequence ID" value="QOR94399.1"/>
    <property type="molecule type" value="Genomic_DNA"/>
</dbReference>
<evidence type="ECO:0000313" key="8">
    <source>
        <dbReference type="EMBL" id="QOR94399.1"/>
    </source>
</evidence>
<feature type="transmembrane region" description="Helical" evidence="6">
    <location>
        <begin position="341"/>
        <end position="364"/>
    </location>
</feature>
<dbReference type="InterPro" id="IPR003918">
    <property type="entry name" value="NADH_UbQ_OxRdtase"/>
</dbReference>
<feature type="transmembrane region" description="Helical" evidence="6">
    <location>
        <begin position="90"/>
        <end position="118"/>
    </location>
</feature>
<dbReference type="GO" id="GO:0042773">
    <property type="term" value="P:ATP synthesis coupled electron transport"/>
    <property type="evidence" value="ECO:0007669"/>
    <property type="project" value="InterPro"/>
</dbReference>
<dbReference type="AlphaFoldDB" id="A0A7M1UQZ5"/>
<dbReference type="KEGG" id="tcs:IMZ38_00040"/>
<sequence length="502" mass="55732">MNMLVKTYVILAILLPVTGALIVDSYPRLSKVLRILGFLIPGLFFLVGMIELLWFQPYFMLLSTIAAVGLTLHTEGYYKVIYGKVMYQQLVMDTMLSLIILLFSSETLIEAITLWIVLELVSVLLILMEKGYENYPVAIKYLVFCATPGDISILSIWVLASQKYGFIESLLTPFTELSATSMSVGILESLILVIGFLTKLGQFPLHSWLPTAHYHAPSPGSSVISGLLLKMGAFSLFIVISMFSLNPAVFYIMMAQGIITSVYGYLMTTVQTDVKRVIVYSSLGHMGVVTMLFALYGLVREPIIQTLIVVYVVYHGIAKALGFVNISIMEQLANTHELYKLGFLGLVSPNALNIAFLTFLNLAGFPPTPGFIVKFLLILTTLSLVLTGSLLALPVLAIISFSTVITVIYMSKFIAAYTSSIKPPLKIPPENLNNPELVGDYFLSFFTIVLSYLLLSVFPADFWIYTLLIIIALTTPLTILICVRNLREIREEKQQWLSGVEA</sequence>
<feature type="transmembrane region" description="Helical" evidence="6">
    <location>
        <begin position="181"/>
        <end position="200"/>
    </location>
</feature>
<dbReference type="PRINTS" id="PR01437">
    <property type="entry name" value="NUOXDRDTASE4"/>
</dbReference>
<feature type="transmembrane region" description="Helical" evidence="6">
    <location>
        <begin position="35"/>
        <end position="54"/>
    </location>
</feature>
<feature type="transmembrane region" description="Helical" evidence="6">
    <location>
        <begin position="220"/>
        <end position="241"/>
    </location>
</feature>
<evidence type="ECO:0000256" key="1">
    <source>
        <dbReference type="ARBA" id="ARBA00004651"/>
    </source>
</evidence>
<keyword evidence="9" id="KW-1185">Reference proteome</keyword>
<dbReference type="InterPro" id="IPR001750">
    <property type="entry name" value="ND/Mrp_TM"/>
</dbReference>
<dbReference type="PANTHER" id="PTHR42703:SF1">
    <property type="entry name" value="NA(+)_H(+) ANTIPORTER SUBUNIT D1"/>
    <property type="match status" value="1"/>
</dbReference>
<dbReference type="Proteomes" id="UP000593766">
    <property type="component" value="Chromosome"/>
</dbReference>
<keyword evidence="3 6" id="KW-0812">Transmembrane</keyword>
<name>A0A7M1UQZ5_9CREN</name>
<feature type="transmembrane region" description="Helical" evidence="6">
    <location>
        <begin position="438"/>
        <end position="456"/>
    </location>
</feature>
<dbReference type="PANTHER" id="PTHR42703">
    <property type="entry name" value="NADH DEHYDROGENASE"/>
    <property type="match status" value="1"/>
</dbReference>
<evidence type="ECO:0000313" key="9">
    <source>
        <dbReference type="Proteomes" id="UP000593766"/>
    </source>
</evidence>
<evidence type="ECO:0000256" key="4">
    <source>
        <dbReference type="ARBA" id="ARBA00022989"/>
    </source>
</evidence>
<comment type="subcellular location">
    <subcellularLocation>
        <location evidence="1">Cell membrane</location>
        <topology evidence="1">Multi-pass membrane protein</topology>
    </subcellularLocation>
</comment>
<feature type="transmembrane region" description="Helical" evidence="6">
    <location>
        <begin position="6"/>
        <end position="23"/>
    </location>
</feature>
<accession>A0A7M1UQZ5</accession>
<feature type="transmembrane region" description="Helical" evidence="6">
    <location>
        <begin position="278"/>
        <end position="299"/>
    </location>
</feature>
<protein>
    <recommendedName>
        <fullName evidence="7">NADH:quinone oxidoreductase/Mrp antiporter transmembrane domain-containing protein</fullName>
    </recommendedName>
</protein>